<dbReference type="GeneID" id="64054704"/>
<dbReference type="InterPro" id="IPR050188">
    <property type="entry name" value="RluA_PseudoU_synthase"/>
</dbReference>
<dbReference type="RefSeq" id="WP_069029152.1">
    <property type="nucleotide sequence ID" value="NZ_BDDZ01000032.1"/>
</dbReference>
<dbReference type="PANTHER" id="PTHR21600">
    <property type="entry name" value="MITOCHONDRIAL RNA PSEUDOURIDINE SYNTHASE"/>
    <property type="match status" value="1"/>
</dbReference>
<dbReference type="InterPro" id="IPR006145">
    <property type="entry name" value="PsdUridine_synth_RsuA/RluA"/>
</dbReference>
<evidence type="ECO:0000256" key="4">
    <source>
        <dbReference type="PIRSR" id="PIRSR606225-1"/>
    </source>
</evidence>
<feature type="active site" evidence="4">
    <location>
        <position position="134"/>
    </location>
</feature>
<dbReference type="InterPro" id="IPR006224">
    <property type="entry name" value="PsdUridine_synth_RluA-like_CS"/>
</dbReference>
<evidence type="ECO:0000256" key="1">
    <source>
        <dbReference type="ARBA" id="ARBA00000073"/>
    </source>
</evidence>
<comment type="similarity">
    <text evidence="2 5">Belongs to the pseudouridine synthase RluA family.</text>
</comment>
<keyword evidence="3 5" id="KW-0413">Isomerase</keyword>
<dbReference type="SUPFAM" id="SSF55120">
    <property type="entry name" value="Pseudouridine synthase"/>
    <property type="match status" value="1"/>
</dbReference>
<name>A0A2H6C820_TETHA</name>
<dbReference type="GO" id="GO:0009982">
    <property type="term" value="F:pseudouridine synthase activity"/>
    <property type="evidence" value="ECO:0007669"/>
    <property type="project" value="InterPro"/>
</dbReference>
<evidence type="ECO:0000256" key="2">
    <source>
        <dbReference type="ARBA" id="ARBA00010876"/>
    </source>
</evidence>
<dbReference type="GO" id="GO:0003723">
    <property type="term" value="F:RNA binding"/>
    <property type="evidence" value="ECO:0007669"/>
    <property type="project" value="InterPro"/>
</dbReference>
<proteinExistence type="inferred from homology"/>
<feature type="domain" description="Pseudouridine synthase RsuA/RluA-like" evidence="6">
    <location>
        <begin position="86"/>
        <end position="240"/>
    </location>
</feature>
<dbReference type="EC" id="5.4.99.-" evidence="5"/>
<evidence type="ECO:0000256" key="5">
    <source>
        <dbReference type="RuleBase" id="RU362028"/>
    </source>
</evidence>
<dbReference type="CDD" id="cd02869">
    <property type="entry name" value="PseudoU_synth_RluA_like"/>
    <property type="match status" value="1"/>
</dbReference>
<organism evidence="7 8">
    <name type="scientific">Tetragenococcus halophilus subsp. halophilus</name>
    <dbReference type="NCBI Taxonomy" id="1513897"/>
    <lineage>
        <taxon>Bacteria</taxon>
        <taxon>Bacillati</taxon>
        <taxon>Bacillota</taxon>
        <taxon>Bacilli</taxon>
        <taxon>Lactobacillales</taxon>
        <taxon>Enterococcaceae</taxon>
        <taxon>Tetragenococcus</taxon>
    </lineage>
</organism>
<dbReference type="Pfam" id="PF00849">
    <property type="entry name" value="PseudoU_synth_2"/>
    <property type="match status" value="1"/>
</dbReference>
<sequence length="300" mass="34684">MEFCYVYQKKEPQQVKFFLKEQGISKGLLAKIKFQGGKIFVNERVENVLYPLKTEDKIRVIVPDEGSHESLLPDDTPIAIVYEDEHLLVVNKPAGIPSIPAQYHPNGTMANRVKAYYQKQGYKDQVIHVVTRLDRDTSGLMLFARHGFAHALLDKELYKKKLHKKYQAIISGNLSTLESHDLIKLPILRDPSSIIKRQTGFNGKSAETEYWLKQHNEEFAIVDIQLHTGRTHQIRVHFSAIGFPLVGDELYSGVMTDSIQRQALHCAKLEFIHPFTKEKLYFKQELPHDMKELEQMIEMR</sequence>
<protein>
    <recommendedName>
        <fullName evidence="5">Pseudouridine synthase</fullName>
        <ecNumber evidence="5">5.4.99.-</ecNumber>
    </recommendedName>
</protein>
<gene>
    <name evidence="7" type="ORF">TEHN7118_0929</name>
</gene>
<evidence type="ECO:0000313" key="7">
    <source>
        <dbReference type="EMBL" id="GBD68123.1"/>
    </source>
</evidence>
<dbReference type="PROSITE" id="PS01129">
    <property type="entry name" value="PSI_RLU"/>
    <property type="match status" value="1"/>
</dbReference>
<dbReference type="Proteomes" id="UP000236214">
    <property type="component" value="Unassembled WGS sequence"/>
</dbReference>
<dbReference type="PANTHER" id="PTHR21600:SF35">
    <property type="entry name" value="PSEUDOURIDINE SYNTHASE"/>
    <property type="match status" value="1"/>
</dbReference>
<comment type="catalytic activity">
    <reaction evidence="1 5">
        <text>a uridine in RNA = a pseudouridine in RNA</text>
        <dbReference type="Rhea" id="RHEA:48348"/>
        <dbReference type="Rhea" id="RHEA-COMP:12068"/>
        <dbReference type="Rhea" id="RHEA-COMP:12069"/>
        <dbReference type="ChEBI" id="CHEBI:65314"/>
        <dbReference type="ChEBI" id="CHEBI:65315"/>
    </reaction>
</comment>
<keyword evidence="8" id="KW-1185">Reference proteome</keyword>
<dbReference type="FunFam" id="3.30.2350.10:FF:000005">
    <property type="entry name" value="Pseudouridine synthase"/>
    <property type="match status" value="1"/>
</dbReference>
<dbReference type="GO" id="GO:0140098">
    <property type="term" value="F:catalytic activity, acting on RNA"/>
    <property type="evidence" value="ECO:0007669"/>
    <property type="project" value="UniProtKB-ARBA"/>
</dbReference>
<comment type="caution">
    <text evidence="7">The sequence shown here is derived from an EMBL/GenBank/DDBJ whole genome shotgun (WGS) entry which is preliminary data.</text>
</comment>
<dbReference type="InterPro" id="IPR006225">
    <property type="entry name" value="PsdUridine_synth_RluC/D"/>
</dbReference>
<evidence type="ECO:0000256" key="3">
    <source>
        <dbReference type="ARBA" id="ARBA00023235"/>
    </source>
</evidence>
<evidence type="ECO:0000313" key="8">
    <source>
        <dbReference type="Proteomes" id="UP000236214"/>
    </source>
</evidence>
<evidence type="ECO:0000259" key="6">
    <source>
        <dbReference type="Pfam" id="PF00849"/>
    </source>
</evidence>
<dbReference type="NCBIfam" id="TIGR00005">
    <property type="entry name" value="rluA_subfam"/>
    <property type="match status" value="1"/>
</dbReference>
<accession>A0A2H6C820</accession>
<dbReference type="GO" id="GO:0000455">
    <property type="term" value="P:enzyme-directed rRNA pseudouridine synthesis"/>
    <property type="evidence" value="ECO:0007669"/>
    <property type="project" value="TreeGrafter"/>
</dbReference>
<dbReference type="AlphaFoldDB" id="A0A2H6C820"/>
<dbReference type="EMBL" id="BDEC01000035">
    <property type="protein sequence ID" value="GBD68123.1"/>
    <property type="molecule type" value="Genomic_DNA"/>
</dbReference>
<dbReference type="InterPro" id="IPR020103">
    <property type="entry name" value="PsdUridine_synth_cat_dom_sf"/>
</dbReference>
<reference evidence="7 8" key="1">
    <citation type="submission" date="2016-05" db="EMBL/GenBank/DDBJ databases">
        <title>Whole genome sequencing of Tetragenococcus halophilus subsp. halophilus NISL 7118.</title>
        <authorList>
            <person name="Shiwa Y."/>
            <person name="Nishimura I."/>
            <person name="Yoshikawa H."/>
            <person name="Koyama Y."/>
            <person name="Oguma T."/>
        </authorList>
    </citation>
    <scope>NUCLEOTIDE SEQUENCE [LARGE SCALE GENOMIC DNA]</scope>
    <source>
        <strain evidence="7 8">NISL 7118</strain>
    </source>
</reference>
<dbReference type="Gene3D" id="3.30.2350.10">
    <property type="entry name" value="Pseudouridine synthase"/>
    <property type="match status" value="1"/>
</dbReference>
<comment type="function">
    <text evidence="5">Responsible for synthesis of pseudouridine from uracil.</text>
</comment>